<gene>
    <name evidence="7" type="ORF">H8S22_15730</name>
</gene>
<evidence type="ECO:0000256" key="2">
    <source>
        <dbReference type="ARBA" id="ARBA00023015"/>
    </source>
</evidence>
<feature type="domain" description="Sugar-binding" evidence="5">
    <location>
        <begin position="90"/>
        <end position="338"/>
    </location>
</feature>
<keyword evidence="3" id="KW-0238">DNA-binding</keyword>
<sequence>MEWMSDLQICYNRVSRGNTVSVGGRMMADAEEVRMLAEITRLYYEEEWTQQRIAKKFNMSRSLVSKLLSKARKLGIVEIIIHDEEFHPYRKLEEELKKRFQIREAVCVSVENSENPVKTVGAAAAKYVARKLSTVKYVAMTAGTTTRQIAESFSSGVPFDHVTFVPMSGGLGEERWEIQANVVCERMAKNSGGNSLQLHAPIVLDSYEAKEMLLKQHFIKSVMEKARNAELAVVGLGSSPQYFELTESYLHGINREKDDISRRLVGDISYNYFDKEGELIDCKWNRQLISLNIEEIKRIPEVIAVTEGTEKAASLYAALKHKIVDGLVTDVHSARELIEMDRRRLMGKEN</sequence>
<dbReference type="InterPro" id="IPR007324">
    <property type="entry name" value="Sugar-bd_dom_put"/>
</dbReference>
<dbReference type="SUPFAM" id="SSF88659">
    <property type="entry name" value="Sigma3 and sigma4 domains of RNA polymerase sigma factors"/>
    <property type="match status" value="1"/>
</dbReference>
<evidence type="ECO:0000256" key="3">
    <source>
        <dbReference type="ARBA" id="ARBA00023125"/>
    </source>
</evidence>
<dbReference type="SUPFAM" id="SSF100950">
    <property type="entry name" value="NagB/RpiA/CoA transferase-like"/>
    <property type="match status" value="1"/>
</dbReference>
<evidence type="ECO:0000313" key="8">
    <source>
        <dbReference type="Proteomes" id="UP000635828"/>
    </source>
</evidence>
<organism evidence="7 8">
    <name type="scientific">Anaerostipes hominis</name>
    <name type="common">ex Liu et al. 2021</name>
    <dbReference type="NCBI Taxonomy" id="2763018"/>
    <lineage>
        <taxon>Bacteria</taxon>
        <taxon>Bacillati</taxon>
        <taxon>Bacillota</taxon>
        <taxon>Clostridia</taxon>
        <taxon>Lachnospirales</taxon>
        <taxon>Lachnospiraceae</taxon>
        <taxon>Anaerostipes</taxon>
    </lineage>
</organism>
<keyword evidence="4" id="KW-0804">Transcription</keyword>
<protein>
    <recommendedName>
        <fullName evidence="9">Sugar-binding transcriptional regulator</fullName>
    </recommendedName>
</protein>
<evidence type="ECO:0000259" key="6">
    <source>
        <dbReference type="Pfam" id="PF04545"/>
    </source>
</evidence>
<keyword evidence="8" id="KW-1185">Reference proteome</keyword>
<dbReference type="InterPro" id="IPR007630">
    <property type="entry name" value="RNA_pol_sigma70_r4"/>
</dbReference>
<evidence type="ECO:0000256" key="4">
    <source>
        <dbReference type="ARBA" id="ARBA00023163"/>
    </source>
</evidence>
<evidence type="ECO:0000313" key="7">
    <source>
        <dbReference type="EMBL" id="MBC5678964.1"/>
    </source>
</evidence>
<evidence type="ECO:0000256" key="1">
    <source>
        <dbReference type="ARBA" id="ARBA00010466"/>
    </source>
</evidence>
<dbReference type="Gene3D" id="1.10.10.60">
    <property type="entry name" value="Homeodomain-like"/>
    <property type="match status" value="1"/>
</dbReference>
<dbReference type="InterPro" id="IPR051054">
    <property type="entry name" value="SorC_transcr_regulators"/>
</dbReference>
<dbReference type="EMBL" id="JACOOS010000026">
    <property type="protein sequence ID" value="MBC5678964.1"/>
    <property type="molecule type" value="Genomic_DNA"/>
</dbReference>
<proteinExistence type="inferred from homology"/>
<dbReference type="Proteomes" id="UP000635828">
    <property type="component" value="Unassembled WGS sequence"/>
</dbReference>
<comment type="similarity">
    <text evidence="1">Belongs to the SorC transcriptional regulatory family.</text>
</comment>
<feature type="domain" description="RNA polymerase sigma-70 region 4" evidence="6">
    <location>
        <begin position="40"/>
        <end position="73"/>
    </location>
</feature>
<name>A0ABR7FUY2_9FIRM</name>
<dbReference type="InterPro" id="IPR037171">
    <property type="entry name" value="NagB/RpiA_transferase-like"/>
</dbReference>
<dbReference type="Pfam" id="PF04198">
    <property type="entry name" value="Sugar-bind"/>
    <property type="match status" value="1"/>
</dbReference>
<dbReference type="Gene3D" id="3.40.50.1360">
    <property type="match status" value="1"/>
</dbReference>
<keyword evidence="2" id="KW-0805">Transcription regulation</keyword>
<evidence type="ECO:0008006" key="9">
    <source>
        <dbReference type="Google" id="ProtNLM"/>
    </source>
</evidence>
<comment type="caution">
    <text evidence="7">The sequence shown here is derived from an EMBL/GenBank/DDBJ whole genome shotgun (WGS) entry which is preliminary data.</text>
</comment>
<dbReference type="PANTHER" id="PTHR34294">
    <property type="entry name" value="TRANSCRIPTIONAL REGULATOR-RELATED"/>
    <property type="match status" value="1"/>
</dbReference>
<dbReference type="InterPro" id="IPR013324">
    <property type="entry name" value="RNA_pol_sigma_r3/r4-like"/>
</dbReference>
<dbReference type="Pfam" id="PF04545">
    <property type="entry name" value="Sigma70_r4"/>
    <property type="match status" value="1"/>
</dbReference>
<accession>A0ABR7FUY2</accession>
<evidence type="ECO:0000259" key="5">
    <source>
        <dbReference type="Pfam" id="PF04198"/>
    </source>
</evidence>
<reference evidence="7 8" key="1">
    <citation type="submission" date="2020-08" db="EMBL/GenBank/DDBJ databases">
        <title>Genome public.</title>
        <authorList>
            <person name="Liu C."/>
            <person name="Sun Q."/>
        </authorList>
    </citation>
    <scope>NUCLEOTIDE SEQUENCE [LARGE SCALE GENOMIC DNA]</scope>
    <source>
        <strain evidence="7 8">NSJ-7</strain>
    </source>
</reference>